<feature type="chain" id="PRO_5012651518" evidence="2">
    <location>
        <begin position="22"/>
        <end position="65"/>
    </location>
</feature>
<accession>A0A290Q286</accession>
<keyword evidence="4" id="KW-1185">Reference proteome</keyword>
<keyword evidence="1" id="KW-0472">Membrane</keyword>
<sequence>MKTARRFLTALLVTLPSLAQAHPGHDGHELTWDFHGHGLWDNPLTLIIGGLCAAALAYRFAQKRR</sequence>
<name>A0A290Q286_9BACT</name>
<keyword evidence="1" id="KW-0812">Transmembrane</keyword>
<reference evidence="3 4" key="1">
    <citation type="submission" date="2017-09" db="EMBL/GenBank/DDBJ databases">
        <title>Complete genome sequence of Verrucomicrobial strain HZ-65, isolated from freshwater.</title>
        <authorList>
            <person name="Choi A."/>
        </authorList>
    </citation>
    <scope>NUCLEOTIDE SEQUENCE [LARGE SCALE GENOMIC DNA]</scope>
    <source>
        <strain evidence="3 4">HZ-65</strain>
    </source>
</reference>
<feature type="signal peptide" evidence="2">
    <location>
        <begin position="1"/>
        <end position="21"/>
    </location>
</feature>
<dbReference type="KEGG" id="vbh:CMV30_01600"/>
<dbReference type="OrthoDB" id="9808192at2"/>
<organism evidence="3 4">
    <name type="scientific">Nibricoccus aquaticus</name>
    <dbReference type="NCBI Taxonomy" id="2576891"/>
    <lineage>
        <taxon>Bacteria</taxon>
        <taxon>Pseudomonadati</taxon>
        <taxon>Verrucomicrobiota</taxon>
        <taxon>Opitutia</taxon>
        <taxon>Opitutales</taxon>
        <taxon>Opitutaceae</taxon>
        <taxon>Nibricoccus</taxon>
    </lineage>
</organism>
<feature type="transmembrane region" description="Helical" evidence="1">
    <location>
        <begin position="43"/>
        <end position="61"/>
    </location>
</feature>
<protein>
    <submittedName>
        <fullName evidence="3">Uncharacterized protein</fullName>
    </submittedName>
</protein>
<dbReference type="EMBL" id="CP023344">
    <property type="protein sequence ID" value="ATC62765.1"/>
    <property type="molecule type" value="Genomic_DNA"/>
</dbReference>
<keyword evidence="1" id="KW-1133">Transmembrane helix</keyword>
<keyword evidence="2" id="KW-0732">Signal</keyword>
<dbReference type="AlphaFoldDB" id="A0A290Q286"/>
<dbReference type="Proteomes" id="UP000217265">
    <property type="component" value="Chromosome"/>
</dbReference>
<gene>
    <name evidence="3" type="ORF">CMV30_01600</name>
</gene>
<evidence type="ECO:0000313" key="4">
    <source>
        <dbReference type="Proteomes" id="UP000217265"/>
    </source>
</evidence>
<evidence type="ECO:0000313" key="3">
    <source>
        <dbReference type="EMBL" id="ATC62765.1"/>
    </source>
</evidence>
<evidence type="ECO:0000256" key="1">
    <source>
        <dbReference type="SAM" id="Phobius"/>
    </source>
</evidence>
<dbReference type="RefSeq" id="WP_096054400.1">
    <property type="nucleotide sequence ID" value="NZ_CP023344.1"/>
</dbReference>
<proteinExistence type="predicted"/>
<evidence type="ECO:0000256" key="2">
    <source>
        <dbReference type="SAM" id="SignalP"/>
    </source>
</evidence>